<name>A0A238W989_HALVU</name>
<dbReference type="EMBL" id="FZNQ01000006">
    <property type="protein sequence ID" value="SNR43155.1"/>
    <property type="molecule type" value="Genomic_DNA"/>
</dbReference>
<dbReference type="Proteomes" id="UP000198397">
    <property type="component" value="Unassembled WGS sequence"/>
</dbReference>
<evidence type="ECO:0000313" key="2">
    <source>
        <dbReference type="EMBL" id="SNR43155.1"/>
    </source>
</evidence>
<dbReference type="OrthoDB" id="381375at2157"/>
<keyword evidence="1" id="KW-1133">Transmembrane helix</keyword>
<keyword evidence="3" id="KW-1185">Reference proteome</keyword>
<dbReference type="RefSeq" id="WP_143420375.1">
    <property type="nucleotide sequence ID" value="NZ_FZNQ01000006.1"/>
</dbReference>
<proteinExistence type="predicted"/>
<feature type="transmembrane region" description="Helical" evidence="1">
    <location>
        <begin position="130"/>
        <end position="152"/>
    </location>
</feature>
<organism evidence="2 3">
    <name type="scientific">Halorubrum vacuolatum</name>
    <name type="common">Natronobacterium vacuolatum</name>
    <dbReference type="NCBI Taxonomy" id="63740"/>
    <lineage>
        <taxon>Archaea</taxon>
        <taxon>Methanobacteriati</taxon>
        <taxon>Methanobacteriota</taxon>
        <taxon>Stenosarchaea group</taxon>
        <taxon>Halobacteria</taxon>
        <taxon>Halobacteriales</taxon>
        <taxon>Haloferacaceae</taxon>
        <taxon>Halorubrum</taxon>
    </lineage>
</organism>
<accession>A0A238W989</accession>
<evidence type="ECO:0000256" key="1">
    <source>
        <dbReference type="SAM" id="Phobius"/>
    </source>
</evidence>
<sequence length="206" mass="22729">MSDSELNLLLLGGVHIKDSSARFELTKQTFDHVDTVFIESVTKNESSVTKLISGLRAPLIVPICLFALKAMNYYTKLTGKGDGELRRDIVDEFDADVIEIDHSFFPIINESPWFWPLSNYVALLSSMLSYIWIGSMSVSLLTPVSLLLLYLASTLYGRDAKMALDIEQYAQAKSGNAVAIIGSHHQTGVVSKLANSSIVRIVSKNN</sequence>
<keyword evidence="1" id="KW-0472">Membrane</keyword>
<gene>
    <name evidence="2" type="ORF">SAMN06264855_10668</name>
</gene>
<keyword evidence="1" id="KW-0812">Transmembrane</keyword>
<evidence type="ECO:0000313" key="3">
    <source>
        <dbReference type="Proteomes" id="UP000198397"/>
    </source>
</evidence>
<protein>
    <submittedName>
        <fullName evidence="2">Uncharacterized protein</fullName>
    </submittedName>
</protein>
<dbReference type="AlphaFoldDB" id="A0A238W989"/>
<reference evidence="2 3" key="1">
    <citation type="submission" date="2017-06" db="EMBL/GenBank/DDBJ databases">
        <authorList>
            <person name="Kim H.J."/>
            <person name="Triplett B.A."/>
        </authorList>
    </citation>
    <scope>NUCLEOTIDE SEQUENCE [LARGE SCALE GENOMIC DNA]</scope>
    <source>
        <strain evidence="2 3">DSM 8800</strain>
    </source>
</reference>